<dbReference type="Proteomes" id="UP001562354">
    <property type="component" value="Unassembled WGS sequence"/>
</dbReference>
<dbReference type="Pfam" id="PF13445">
    <property type="entry name" value="zf-RING_UBOX"/>
    <property type="match status" value="1"/>
</dbReference>
<feature type="compositionally biased region" description="Low complexity" evidence="5">
    <location>
        <begin position="61"/>
        <end position="76"/>
    </location>
</feature>
<evidence type="ECO:0000259" key="6">
    <source>
        <dbReference type="PROSITE" id="PS50089"/>
    </source>
</evidence>
<evidence type="ECO:0000313" key="8">
    <source>
        <dbReference type="Proteomes" id="UP001562354"/>
    </source>
</evidence>
<dbReference type="InterPro" id="IPR001841">
    <property type="entry name" value="Znf_RING"/>
</dbReference>
<dbReference type="InterPro" id="IPR027370">
    <property type="entry name" value="Znf-RING_euk"/>
</dbReference>
<evidence type="ECO:0000256" key="5">
    <source>
        <dbReference type="SAM" id="MobiDB-lite"/>
    </source>
</evidence>
<comment type="caution">
    <text evidence="7">The sequence shown here is derived from an EMBL/GenBank/DDBJ whole genome shotgun (WGS) entry which is preliminary data.</text>
</comment>
<dbReference type="PROSITE" id="PS00518">
    <property type="entry name" value="ZF_RING_1"/>
    <property type="match status" value="1"/>
</dbReference>
<accession>A0ABR3P1J8</accession>
<protein>
    <recommendedName>
        <fullName evidence="6">RING-type domain-containing protein</fullName>
    </recommendedName>
</protein>
<feature type="compositionally biased region" description="Low complexity" evidence="5">
    <location>
        <begin position="135"/>
        <end position="153"/>
    </location>
</feature>
<keyword evidence="3" id="KW-0862">Zinc</keyword>
<organism evidence="7 8">
    <name type="scientific">Neodothiora populina</name>
    <dbReference type="NCBI Taxonomy" id="2781224"/>
    <lineage>
        <taxon>Eukaryota</taxon>
        <taxon>Fungi</taxon>
        <taxon>Dikarya</taxon>
        <taxon>Ascomycota</taxon>
        <taxon>Pezizomycotina</taxon>
        <taxon>Dothideomycetes</taxon>
        <taxon>Dothideomycetidae</taxon>
        <taxon>Dothideales</taxon>
        <taxon>Dothioraceae</taxon>
        <taxon>Neodothiora</taxon>
    </lineage>
</organism>
<reference evidence="7 8" key="1">
    <citation type="submission" date="2024-07" db="EMBL/GenBank/DDBJ databases">
        <title>Draft sequence of the Neodothiora populina.</title>
        <authorList>
            <person name="Drown D.D."/>
            <person name="Schuette U.S."/>
            <person name="Buechlein A.B."/>
            <person name="Rusch D.R."/>
            <person name="Winton L.W."/>
            <person name="Adams G.A."/>
        </authorList>
    </citation>
    <scope>NUCLEOTIDE SEQUENCE [LARGE SCALE GENOMIC DNA]</scope>
    <source>
        <strain evidence="7 8">CPC 39397</strain>
    </source>
</reference>
<dbReference type="InterPro" id="IPR013083">
    <property type="entry name" value="Znf_RING/FYVE/PHD"/>
</dbReference>
<dbReference type="RefSeq" id="XP_069196221.1">
    <property type="nucleotide sequence ID" value="XM_069344591.1"/>
</dbReference>
<evidence type="ECO:0000256" key="3">
    <source>
        <dbReference type="ARBA" id="ARBA00022833"/>
    </source>
</evidence>
<keyword evidence="2 4" id="KW-0863">Zinc-finger</keyword>
<feature type="region of interest" description="Disordered" evidence="5">
    <location>
        <begin position="1"/>
        <end position="109"/>
    </location>
</feature>
<dbReference type="PANTHER" id="PTHR23041">
    <property type="entry name" value="RING FINGER DOMAIN-CONTAINING"/>
    <property type="match status" value="1"/>
</dbReference>
<dbReference type="GeneID" id="95973748"/>
<evidence type="ECO:0000256" key="4">
    <source>
        <dbReference type="PROSITE-ProRule" id="PRU00175"/>
    </source>
</evidence>
<dbReference type="EMBL" id="JBFMKM010000018">
    <property type="protein sequence ID" value="KAL1296539.1"/>
    <property type="molecule type" value="Genomic_DNA"/>
</dbReference>
<keyword evidence="8" id="KW-1185">Reference proteome</keyword>
<evidence type="ECO:0000256" key="2">
    <source>
        <dbReference type="ARBA" id="ARBA00022771"/>
    </source>
</evidence>
<feature type="compositionally biased region" description="Low complexity" evidence="5">
    <location>
        <begin position="191"/>
        <end position="211"/>
    </location>
</feature>
<dbReference type="InterPro" id="IPR017907">
    <property type="entry name" value="Znf_RING_CS"/>
</dbReference>
<dbReference type="PROSITE" id="PS50089">
    <property type="entry name" value="ZF_RING_2"/>
    <property type="match status" value="1"/>
</dbReference>
<proteinExistence type="predicted"/>
<evidence type="ECO:0000313" key="7">
    <source>
        <dbReference type="EMBL" id="KAL1296539.1"/>
    </source>
</evidence>
<feature type="region of interest" description="Disordered" evidence="5">
    <location>
        <begin position="124"/>
        <end position="259"/>
    </location>
</feature>
<dbReference type="PANTHER" id="PTHR23041:SF78">
    <property type="entry name" value="E3 UBIQUITIN-PROTEIN LIGASE RNF4"/>
    <property type="match status" value="1"/>
</dbReference>
<dbReference type="Gene3D" id="3.30.40.10">
    <property type="entry name" value="Zinc/RING finger domain, C3HC4 (zinc finger)"/>
    <property type="match status" value="1"/>
</dbReference>
<gene>
    <name evidence="7" type="ORF">AAFC00_000045</name>
</gene>
<evidence type="ECO:0000256" key="1">
    <source>
        <dbReference type="ARBA" id="ARBA00022723"/>
    </source>
</evidence>
<dbReference type="SUPFAM" id="SSF57850">
    <property type="entry name" value="RING/U-box"/>
    <property type="match status" value="1"/>
</dbReference>
<keyword evidence="1" id="KW-0479">Metal-binding</keyword>
<feature type="domain" description="RING-type" evidence="6">
    <location>
        <begin position="289"/>
        <end position="335"/>
    </location>
</feature>
<dbReference type="InterPro" id="IPR047134">
    <property type="entry name" value="RNF4"/>
</dbReference>
<dbReference type="SMART" id="SM00184">
    <property type="entry name" value="RING"/>
    <property type="match status" value="1"/>
</dbReference>
<feature type="compositionally biased region" description="Polar residues" evidence="5">
    <location>
        <begin position="241"/>
        <end position="258"/>
    </location>
</feature>
<sequence>MSENEGHYDANNSSLNFSRFQADTSGNRWDTNAEWNWPSDLHAESRDAPSSPHRSLPPPQAAVQVQTQTQAQSQARPRLRPTAAPSVAAEAPRSTPPSFSPHYYRQLPPLSHANPIASLTAALRGDTSGLGNPPTQGLTSSSSSSVAQSGSLAGRSTDNLRRLPTPPPPPPRNNEQPVRGVLLRAEEPRSATDSPSPSPSISLSPTSSPFTMPRTSATLTRKRSRGAASDGTPDAKRRRNSGIQEVDLSTNKADSSSAKEAILEKEREQLVKRQREESGKAVRLNDLQCMICLERFTNMSVTHCGHLFCHECLIQALNASERASERNVGTCPACRKPIKRGPSAKNQIIPLAMMKKPVRSSVHLT</sequence>
<feature type="compositionally biased region" description="Polar residues" evidence="5">
    <location>
        <begin position="10"/>
        <end position="34"/>
    </location>
</feature>
<name>A0ABR3P1J8_9PEZI</name>